<dbReference type="EC" id="3.2.1.52" evidence="3"/>
<feature type="domain" description="Glycoside hydrolase family 20 catalytic" evidence="5">
    <location>
        <begin position="35"/>
        <end position="129"/>
    </location>
</feature>
<evidence type="ECO:0000256" key="3">
    <source>
        <dbReference type="ARBA" id="ARBA00012663"/>
    </source>
</evidence>
<accession>A0A8S2P7T9</accession>
<dbReference type="InterPro" id="IPR017853">
    <property type="entry name" value="GH"/>
</dbReference>
<dbReference type="InterPro" id="IPR015883">
    <property type="entry name" value="Glyco_hydro_20_cat"/>
</dbReference>
<dbReference type="InterPro" id="IPR038901">
    <property type="entry name" value="HEXDC-like"/>
</dbReference>
<evidence type="ECO:0000259" key="5">
    <source>
        <dbReference type="Pfam" id="PF00728"/>
    </source>
</evidence>
<dbReference type="PANTHER" id="PTHR21040:SF8">
    <property type="entry name" value="BCDNA.GH04120"/>
    <property type="match status" value="1"/>
</dbReference>
<proteinExistence type="inferred from homology"/>
<keyword evidence="4" id="KW-0378">Hydrolase</keyword>
<dbReference type="GO" id="GO:0004563">
    <property type="term" value="F:beta-N-acetylhexosaminidase activity"/>
    <property type="evidence" value="ECO:0007669"/>
    <property type="project" value="UniProtKB-EC"/>
</dbReference>
<sequence length="320" mass="37188">MHRIDIIPLIQTFGHLEWILKLERFKSYRDDLSLPTVISPCINETYILLEDLLQQTLDMHPNSNIIHIGCDEVSLKYSNPACNEASTSISEQYVNHIRRIVDIVHKIRPECRILIWDDILRADQFVSNKRLLNQLKGLVEPVSWNYFTEFDNNYKFSSAWKTFPKFFTNTWIASAFKGGLHRFSMKTNTSHHVLNNREWLSFIESSTFQKDSLSAVILTGWSRFDHFMPLCDLLPTAYPSLLHSLFMFNTGQYIVDDSIYNCNDLIVSVNKDARLCESLPGQEKPDRIFSKYCWGIKVSPSDPELHSASNGLVFMGRQYF</sequence>
<dbReference type="Gene3D" id="3.20.20.80">
    <property type="entry name" value="Glycosidases"/>
    <property type="match status" value="1"/>
</dbReference>
<comment type="caution">
    <text evidence="6">The sequence shown here is derived from an EMBL/GenBank/DDBJ whole genome shotgun (WGS) entry which is preliminary data.</text>
</comment>
<name>A0A8S2P7T9_9BILA</name>
<dbReference type="GO" id="GO:0005975">
    <property type="term" value="P:carbohydrate metabolic process"/>
    <property type="evidence" value="ECO:0007669"/>
    <property type="project" value="InterPro"/>
</dbReference>
<dbReference type="PANTHER" id="PTHR21040">
    <property type="entry name" value="BCDNA.GH04120"/>
    <property type="match status" value="1"/>
</dbReference>
<evidence type="ECO:0000313" key="7">
    <source>
        <dbReference type="Proteomes" id="UP000681720"/>
    </source>
</evidence>
<dbReference type="AlphaFoldDB" id="A0A8S2P7T9"/>
<dbReference type="SUPFAM" id="SSF51445">
    <property type="entry name" value="(Trans)glycosidases"/>
    <property type="match status" value="1"/>
</dbReference>
<dbReference type="Proteomes" id="UP000681720">
    <property type="component" value="Unassembled WGS sequence"/>
</dbReference>
<comment type="catalytic activity">
    <reaction evidence="1">
        <text>Hydrolysis of terminal non-reducing N-acetyl-D-hexosamine residues in N-acetyl-beta-D-hexosaminides.</text>
        <dbReference type="EC" id="3.2.1.52"/>
    </reaction>
</comment>
<dbReference type="Pfam" id="PF00728">
    <property type="entry name" value="Glyco_hydro_20"/>
    <property type="match status" value="1"/>
</dbReference>
<evidence type="ECO:0000256" key="4">
    <source>
        <dbReference type="ARBA" id="ARBA00022801"/>
    </source>
</evidence>
<protein>
    <recommendedName>
        <fullName evidence="3">beta-N-acetylhexosaminidase</fullName>
        <ecNumber evidence="3">3.2.1.52</ecNumber>
    </recommendedName>
</protein>
<comment type="similarity">
    <text evidence="2">Belongs to the glycosyl hydrolase 20 family.</text>
</comment>
<gene>
    <name evidence="6" type="ORF">GIL414_LOCUS13807</name>
</gene>
<evidence type="ECO:0000256" key="1">
    <source>
        <dbReference type="ARBA" id="ARBA00001231"/>
    </source>
</evidence>
<evidence type="ECO:0000313" key="6">
    <source>
        <dbReference type="EMBL" id="CAF4039197.1"/>
    </source>
</evidence>
<dbReference type="EMBL" id="CAJOBJ010005686">
    <property type="protein sequence ID" value="CAF4039197.1"/>
    <property type="molecule type" value="Genomic_DNA"/>
</dbReference>
<evidence type="ECO:0000256" key="2">
    <source>
        <dbReference type="ARBA" id="ARBA00006285"/>
    </source>
</evidence>
<organism evidence="6 7">
    <name type="scientific">Rotaria magnacalcarata</name>
    <dbReference type="NCBI Taxonomy" id="392030"/>
    <lineage>
        <taxon>Eukaryota</taxon>
        <taxon>Metazoa</taxon>
        <taxon>Spiralia</taxon>
        <taxon>Gnathifera</taxon>
        <taxon>Rotifera</taxon>
        <taxon>Eurotatoria</taxon>
        <taxon>Bdelloidea</taxon>
        <taxon>Philodinida</taxon>
        <taxon>Philodinidae</taxon>
        <taxon>Rotaria</taxon>
    </lineage>
</organism>
<reference evidence="6" key="1">
    <citation type="submission" date="2021-02" db="EMBL/GenBank/DDBJ databases">
        <authorList>
            <person name="Nowell W R."/>
        </authorList>
    </citation>
    <scope>NUCLEOTIDE SEQUENCE</scope>
</reference>